<proteinExistence type="predicted"/>
<feature type="transmembrane region" description="Helical" evidence="1">
    <location>
        <begin position="14"/>
        <end position="34"/>
    </location>
</feature>
<dbReference type="Proteomes" id="UP000298471">
    <property type="component" value="Unassembled WGS sequence"/>
</dbReference>
<dbReference type="EMBL" id="SRMB01000004">
    <property type="protein sequence ID" value="TGE23540.1"/>
    <property type="molecule type" value="Genomic_DNA"/>
</dbReference>
<evidence type="ECO:0000313" key="2">
    <source>
        <dbReference type="EMBL" id="TGE23540.1"/>
    </source>
</evidence>
<keyword evidence="1" id="KW-1133">Transmembrane helix</keyword>
<accession>A0A4Z0Q0I4</accession>
<organism evidence="2 3">
    <name type="scientific">Hymenobacter metallicola</name>
    <dbReference type="NCBI Taxonomy" id="2563114"/>
    <lineage>
        <taxon>Bacteria</taxon>
        <taxon>Pseudomonadati</taxon>
        <taxon>Bacteroidota</taxon>
        <taxon>Cytophagia</taxon>
        <taxon>Cytophagales</taxon>
        <taxon>Hymenobacteraceae</taxon>
        <taxon>Hymenobacter</taxon>
    </lineage>
</organism>
<dbReference type="AlphaFoldDB" id="A0A4Z0Q0I4"/>
<feature type="transmembrane region" description="Helical" evidence="1">
    <location>
        <begin position="160"/>
        <end position="181"/>
    </location>
</feature>
<keyword evidence="1" id="KW-0472">Membrane</keyword>
<evidence type="ECO:0000256" key="1">
    <source>
        <dbReference type="SAM" id="Phobius"/>
    </source>
</evidence>
<feature type="transmembrane region" description="Helical" evidence="1">
    <location>
        <begin position="87"/>
        <end position="109"/>
    </location>
</feature>
<keyword evidence="3" id="KW-1185">Reference proteome</keyword>
<feature type="transmembrane region" description="Helical" evidence="1">
    <location>
        <begin position="121"/>
        <end position="139"/>
    </location>
</feature>
<reference evidence="2 3" key="1">
    <citation type="submission" date="2019-04" db="EMBL/GenBank/DDBJ databases">
        <authorList>
            <person name="Feng G."/>
            <person name="Zhang J."/>
            <person name="Zhu H."/>
        </authorList>
    </citation>
    <scope>NUCLEOTIDE SEQUENCE [LARGE SCALE GENOMIC DNA]</scope>
    <source>
        <strain evidence="2 3">9PBR-1</strain>
    </source>
</reference>
<evidence type="ECO:0000313" key="3">
    <source>
        <dbReference type="Proteomes" id="UP000298471"/>
    </source>
</evidence>
<gene>
    <name evidence="2" type="ORF">E5K02_20355</name>
</gene>
<protein>
    <submittedName>
        <fullName evidence="2">Uncharacterized protein</fullName>
    </submittedName>
</protein>
<feature type="transmembrane region" description="Helical" evidence="1">
    <location>
        <begin position="54"/>
        <end position="75"/>
    </location>
</feature>
<dbReference type="OrthoDB" id="9773582at2"/>
<sequence>MERKLFLVEYADKLTILLLPYLFLISYCYNLGYWGNLRFDIYNYLSFEDLLKGVGTAVQGPFSTTIIVGSLSIFAASFAPLLFKHTWLVILILLLCFGGLAWAQYVTAVQLPANGFVSLEVPVWATVFTTALPLSLSLFTTRRLFGTTAASQKNKKGTRWSVVISESVFFVLFALPINALITGLNNADNLVKHYQFDYIAKPSYERFEQLKAYPYLIYVGKAGDFHLLLSPDGKRRIAMPKDSLAIVTLSDFNINGAGMTKEALPK</sequence>
<dbReference type="RefSeq" id="WP_135397344.1">
    <property type="nucleotide sequence ID" value="NZ_SRMB01000004.1"/>
</dbReference>
<comment type="caution">
    <text evidence="2">The sequence shown here is derived from an EMBL/GenBank/DDBJ whole genome shotgun (WGS) entry which is preliminary data.</text>
</comment>
<keyword evidence="1" id="KW-0812">Transmembrane</keyword>
<name>A0A4Z0Q0I4_9BACT</name>